<feature type="transmembrane region" description="Helical" evidence="2">
    <location>
        <begin position="21"/>
        <end position="43"/>
    </location>
</feature>
<keyword evidence="3" id="KW-0436">Ligase</keyword>
<dbReference type="OrthoDB" id="2281244at2"/>
<organism evidence="3 4">
    <name type="scientific">Sutcliffiella horikoshii</name>
    <dbReference type="NCBI Taxonomy" id="79883"/>
    <lineage>
        <taxon>Bacteria</taxon>
        <taxon>Bacillati</taxon>
        <taxon>Bacillota</taxon>
        <taxon>Bacilli</taxon>
        <taxon>Bacillales</taxon>
        <taxon>Bacillaceae</taxon>
        <taxon>Sutcliffiella</taxon>
    </lineage>
</organism>
<keyword evidence="2" id="KW-1133">Transmembrane helix</keyword>
<evidence type="ECO:0000313" key="4">
    <source>
        <dbReference type="Proteomes" id="UP000324517"/>
    </source>
</evidence>
<sequence length="483" mass="53837">MMGEAMNKQLDLLNKLKNNDLFLIFIILQPILDVLTALSIYYFQASITIGLLVRMAFMLISIVYIFFLNNSKYKKLITGYLIVFLTIVGVGFLTNYFIKPNFSLFSELQYTTKSVYFVIMFLSYLLVLTSLNYSSKMDRYQAFIVYSMVIVGVVLLFTLLTGTGFDTYKYNKAGNKGWFYSGNELSAILSICFPMVVLFAVKKSTSLKKAYFWIPVLVVGFAAIMVGTKVGHLAIILVCALTPILLGLELLVKKLGKLSSSINIKLNLIISIGIVAAVALITPVTPAFTNTSGHYSSVAEEIAEESSETEVEEEGSGSEDKVEEPEKEEKENFTAKLLDNKVLSVLLSSRDKYFIKLNNDFIEAPAQQKMFGMGYAGNWEKAPKLIEMDFFDLFYSFGIIGFAAFMLPFISILLVAMKQLLNLKLQLIRLNVLFPLMSIALAVGIAFLAGHVLYAPAVSIYVSVILAIILAQIMPKGNNRLEI</sequence>
<dbReference type="InterPro" id="IPR049504">
    <property type="entry name" value="O-antigen_lig"/>
</dbReference>
<feature type="transmembrane region" description="Helical" evidence="2">
    <location>
        <begin position="49"/>
        <end position="67"/>
    </location>
</feature>
<feature type="transmembrane region" description="Helical" evidence="2">
    <location>
        <begin position="428"/>
        <end position="448"/>
    </location>
</feature>
<feature type="transmembrane region" description="Helical" evidence="2">
    <location>
        <begin position="233"/>
        <end position="252"/>
    </location>
</feature>
<dbReference type="EMBL" id="VTET01000004">
    <property type="protein sequence ID" value="TYS72383.1"/>
    <property type="molecule type" value="Genomic_DNA"/>
</dbReference>
<feature type="transmembrane region" description="Helical" evidence="2">
    <location>
        <begin position="210"/>
        <end position="227"/>
    </location>
</feature>
<dbReference type="Proteomes" id="UP000324517">
    <property type="component" value="Unassembled WGS sequence"/>
</dbReference>
<accession>A0A5D4T9I8</accession>
<protein>
    <submittedName>
        <fullName evidence="3">O-antigen ligase family protein</fullName>
    </submittedName>
</protein>
<evidence type="ECO:0000256" key="1">
    <source>
        <dbReference type="SAM" id="MobiDB-lite"/>
    </source>
</evidence>
<feature type="compositionally biased region" description="Acidic residues" evidence="1">
    <location>
        <begin position="303"/>
        <end position="326"/>
    </location>
</feature>
<comment type="caution">
    <text evidence="3">The sequence shown here is derived from an EMBL/GenBank/DDBJ whole genome shotgun (WGS) entry which is preliminary data.</text>
</comment>
<feature type="transmembrane region" description="Helical" evidence="2">
    <location>
        <begin position="264"/>
        <end position="284"/>
    </location>
</feature>
<proteinExistence type="predicted"/>
<dbReference type="Pfam" id="PF13425">
    <property type="entry name" value="O-antigen_lig"/>
    <property type="match status" value="1"/>
</dbReference>
<keyword evidence="2" id="KW-0472">Membrane</keyword>
<keyword evidence="2" id="KW-0812">Transmembrane</keyword>
<feature type="transmembrane region" description="Helical" evidence="2">
    <location>
        <begin position="454"/>
        <end position="474"/>
    </location>
</feature>
<gene>
    <name evidence="3" type="ORF">FZC75_10540</name>
</gene>
<evidence type="ECO:0000256" key="2">
    <source>
        <dbReference type="SAM" id="Phobius"/>
    </source>
</evidence>
<dbReference type="AlphaFoldDB" id="A0A5D4T9I8"/>
<evidence type="ECO:0000313" key="3">
    <source>
        <dbReference type="EMBL" id="TYS72383.1"/>
    </source>
</evidence>
<name>A0A5D4T9I8_9BACI</name>
<feature type="region of interest" description="Disordered" evidence="1">
    <location>
        <begin position="303"/>
        <end position="330"/>
    </location>
</feature>
<feature type="transmembrane region" description="Helical" evidence="2">
    <location>
        <begin position="143"/>
        <end position="165"/>
    </location>
</feature>
<feature type="transmembrane region" description="Helical" evidence="2">
    <location>
        <begin position="393"/>
        <end position="416"/>
    </location>
</feature>
<feature type="transmembrane region" description="Helical" evidence="2">
    <location>
        <begin position="110"/>
        <end position="131"/>
    </location>
</feature>
<feature type="transmembrane region" description="Helical" evidence="2">
    <location>
        <begin position="79"/>
        <end position="98"/>
    </location>
</feature>
<dbReference type="GO" id="GO:0016874">
    <property type="term" value="F:ligase activity"/>
    <property type="evidence" value="ECO:0007669"/>
    <property type="project" value="UniProtKB-KW"/>
</dbReference>
<feature type="transmembrane region" description="Helical" evidence="2">
    <location>
        <begin position="185"/>
        <end position="201"/>
    </location>
</feature>
<reference evidence="3 4" key="1">
    <citation type="submission" date="2019-08" db="EMBL/GenBank/DDBJ databases">
        <title>Bacillus genomes from the desert of Cuatro Cienegas, Coahuila.</title>
        <authorList>
            <person name="Olmedo-Alvarez G."/>
        </authorList>
    </citation>
    <scope>NUCLEOTIDE SEQUENCE [LARGE SCALE GENOMIC DNA]</scope>
    <source>
        <strain evidence="3 4">CH98b_3T</strain>
    </source>
</reference>